<dbReference type="Proteomes" id="UP000886523">
    <property type="component" value="Unassembled WGS sequence"/>
</dbReference>
<feature type="compositionally biased region" description="Basic and acidic residues" evidence="1">
    <location>
        <begin position="111"/>
        <end position="123"/>
    </location>
</feature>
<proteinExistence type="predicted"/>
<feature type="region of interest" description="Disordered" evidence="1">
    <location>
        <begin position="96"/>
        <end position="182"/>
    </location>
</feature>
<name>A0A9P6AUD9_9AGAM</name>
<dbReference type="AlphaFoldDB" id="A0A9P6AUD9"/>
<organism evidence="2 3">
    <name type="scientific">Hydnum rufescens UP504</name>
    <dbReference type="NCBI Taxonomy" id="1448309"/>
    <lineage>
        <taxon>Eukaryota</taxon>
        <taxon>Fungi</taxon>
        <taxon>Dikarya</taxon>
        <taxon>Basidiomycota</taxon>
        <taxon>Agaricomycotina</taxon>
        <taxon>Agaricomycetes</taxon>
        <taxon>Cantharellales</taxon>
        <taxon>Hydnaceae</taxon>
        <taxon>Hydnum</taxon>
    </lineage>
</organism>
<accession>A0A9P6AUD9</accession>
<comment type="caution">
    <text evidence="2">The sequence shown here is derived from an EMBL/GenBank/DDBJ whole genome shotgun (WGS) entry which is preliminary data.</text>
</comment>
<reference evidence="2" key="1">
    <citation type="journal article" date="2020" name="Nat. Commun.">
        <title>Large-scale genome sequencing of mycorrhizal fungi provides insights into the early evolution of symbiotic traits.</title>
        <authorList>
            <person name="Miyauchi S."/>
            <person name="Kiss E."/>
            <person name="Kuo A."/>
            <person name="Drula E."/>
            <person name="Kohler A."/>
            <person name="Sanchez-Garcia M."/>
            <person name="Morin E."/>
            <person name="Andreopoulos B."/>
            <person name="Barry K.W."/>
            <person name="Bonito G."/>
            <person name="Buee M."/>
            <person name="Carver A."/>
            <person name="Chen C."/>
            <person name="Cichocki N."/>
            <person name="Clum A."/>
            <person name="Culley D."/>
            <person name="Crous P.W."/>
            <person name="Fauchery L."/>
            <person name="Girlanda M."/>
            <person name="Hayes R.D."/>
            <person name="Keri Z."/>
            <person name="LaButti K."/>
            <person name="Lipzen A."/>
            <person name="Lombard V."/>
            <person name="Magnuson J."/>
            <person name="Maillard F."/>
            <person name="Murat C."/>
            <person name="Nolan M."/>
            <person name="Ohm R.A."/>
            <person name="Pangilinan J."/>
            <person name="Pereira M.F."/>
            <person name="Perotto S."/>
            <person name="Peter M."/>
            <person name="Pfister S."/>
            <person name="Riley R."/>
            <person name="Sitrit Y."/>
            <person name="Stielow J.B."/>
            <person name="Szollosi G."/>
            <person name="Zifcakova L."/>
            <person name="Stursova M."/>
            <person name="Spatafora J.W."/>
            <person name="Tedersoo L."/>
            <person name="Vaario L.M."/>
            <person name="Yamada A."/>
            <person name="Yan M."/>
            <person name="Wang P."/>
            <person name="Xu J."/>
            <person name="Bruns T."/>
            <person name="Baldrian P."/>
            <person name="Vilgalys R."/>
            <person name="Dunand C."/>
            <person name="Henrissat B."/>
            <person name="Grigoriev I.V."/>
            <person name="Hibbett D."/>
            <person name="Nagy L.G."/>
            <person name="Martin F.M."/>
        </authorList>
    </citation>
    <scope>NUCLEOTIDE SEQUENCE</scope>
    <source>
        <strain evidence="2">UP504</strain>
    </source>
</reference>
<protein>
    <submittedName>
        <fullName evidence="2">Uncharacterized protein</fullName>
    </submittedName>
</protein>
<evidence type="ECO:0000313" key="2">
    <source>
        <dbReference type="EMBL" id="KAF9512194.1"/>
    </source>
</evidence>
<gene>
    <name evidence="2" type="ORF">BS47DRAFT_1101734</name>
</gene>
<sequence length="268" mass="28738">MEQALEIVLTSITELGRSIEEARGASNADHIVEDIQSILSVTRTTTLHGLDIGGGDGVDTILGAQSDDGGTPGPSIFELAPETHEDEANMRNLELSLPSTSSDPAGTRPRVFRDDDLGGEHRLVSPRIASQTSPPSLYNIGRPMPSRKLVSPRRRSVQSPLPSRDLSSKKPSTSIVQRTLPEPPVMPQPVYLHYLHETAGPGWDVALAVTSISEDIPAVPLALTAPLTQVLDVVSGMRDAVNTMGDGKDECTHILFRVLKILHSLVNG</sequence>
<keyword evidence="3" id="KW-1185">Reference proteome</keyword>
<dbReference type="EMBL" id="MU128990">
    <property type="protein sequence ID" value="KAF9512194.1"/>
    <property type="molecule type" value="Genomic_DNA"/>
</dbReference>
<evidence type="ECO:0000313" key="3">
    <source>
        <dbReference type="Proteomes" id="UP000886523"/>
    </source>
</evidence>
<evidence type="ECO:0000256" key="1">
    <source>
        <dbReference type="SAM" id="MobiDB-lite"/>
    </source>
</evidence>